<organism evidence="11 12">
    <name type="scientific">Tanacetum coccineum</name>
    <dbReference type="NCBI Taxonomy" id="301880"/>
    <lineage>
        <taxon>Eukaryota</taxon>
        <taxon>Viridiplantae</taxon>
        <taxon>Streptophyta</taxon>
        <taxon>Embryophyta</taxon>
        <taxon>Tracheophyta</taxon>
        <taxon>Spermatophyta</taxon>
        <taxon>Magnoliopsida</taxon>
        <taxon>eudicotyledons</taxon>
        <taxon>Gunneridae</taxon>
        <taxon>Pentapetalae</taxon>
        <taxon>asterids</taxon>
        <taxon>campanulids</taxon>
        <taxon>Asterales</taxon>
        <taxon>Asteraceae</taxon>
        <taxon>Asteroideae</taxon>
        <taxon>Anthemideae</taxon>
        <taxon>Anthemidinae</taxon>
        <taxon>Tanacetum</taxon>
    </lineage>
</organism>
<evidence type="ECO:0000256" key="8">
    <source>
        <dbReference type="PROSITE-ProRule" id="PRU00047"/>
    </source>
</evidence>
<name>A0ABQ4YPX7_9ASTR</name>
<dbReference type="InterPro" id="IPR000477">
    <property type="entry name" value="RT_dom"/>
</dbReference>
<keyword evidence="12" id="KW-1185">Reference proteome</keyword>
<keyword evidence="2" id="KW-0808">Transferase</keyword>
<dbReference type="InterPro" id="IPR001878">
    <property type="entry name" value="Znf_CCHC"/>
</dbReference>
<dbReference type="CDD" id="cd00303">
    <property type="entry name" value="retropepsin_like"/>
    <property type="match status" value="1"/>
</dbReference>
<evidence type="ECO:0000256" key="4">
    <source>
        <dbReference type="ARBA" id="ARBA00022722"/>
    </source>
</evidence>
<keyword evidence="3" id="KW-0548">Nucleotidyltransferase</keyword>
<dbReference type="InterPro" id="IPR021109">
    <property type="entry name" value="Peptidase_aspartic_dom_sf"/>
</dbReference>
<reference evidence="11" key="1">
    <citation type="journal article" date="2022" name="Int. J. Mol. Sci.">
        <title>Draft Genome of Tanacetum Coccineum: Genomic Comparison of Closely Related Tanacetum-Family Plants.</title>
        <authorList>
            <person name="Yamashiro T."/>
            <person name="Shiraishi A."/>
            <person name="Nakayama K."/>
            <person name="Satake H."/>
        </authorList>
    </citation>
    <scope>NUCLEOTIDE SEQUENCE</scope>
</reference>
<sequence length="877" mass="100449">MGTTITIMEITTTTMGMVGTMGVPTRDFRHATLRSMTKREVKYAASLFVNKALTWWNTQIQARGREAAICMTCNDFKALLVEEFCPSNEMERLRFAIAFCLIEDPYCVLPRGDSVHFISWLRFVSRIDCVLSKVPYCDLLPAFTLFYELAKLVPHLVTPESARIKRTGILTDKAISCGTLSKSNEKRKEVEETSKSGGLWRDKKKAKIGACYVATAPPKNEFVNQYPKCTKCYTYHPEDGVCRLCFNCQRPGHFDKDCRVPFKRATPINAVRIGHNRKACYECGSPDHLQYNCSKLYQAPGQAGNPLALEGDRNTRNNGNRAIGRAFNVNVNAVESLQDPKVVTGSFYLNDHFATVLFDSRADFSFISTKFAPLLNMKPSIVKHGYVIEVPGGKKVEIDRIIRDCKLELGNSLFSINFIPLGHRSFDVIVGMDWLSQNKAVLVFHEKVVEIPLEGSGILRVQGERTLGVAKALMNAKLQELQDKGFIRLSHSPWGAPVLFVKKKDGSFRMCIDYRELNKLIVKNRYPLPRIDDLFDQLQGSCYFSKIDLRSGYHQLQVHEDDILKTTFQTRYGHFEFTVMPFGLTNAPTVFMDLMNRVCKSYLDKFVIVFIEDILIYSKTKEDHEVHLRLVLELLRKEKLYAKFSKCIIEAVKNWKAPTTSSEIRSFLGLAGYYRRFIANFSKIAKPLTYLTQKNQKYVWGIEQEEAFQTLKNNLYDALILSLPDGVEEFVIYCDASNQGLGCVLMQRNKVISYASRQLKIHEKNYTTHDLELGAVVFALQTWRHYLYGTKSIIYTDHKSLQHIFDQKELNMRQRRWIKLFNDYECEIRYHPSKANVVADTLRRKDWVKPKCVYAMAMTIQSGIKGMILAAQGEAFN</sequence>
<dbReference type="InterPro" id="IPR036875">
    <property type="entry name" value="Znf_CCHC_sf"/>
</dbReference>
<dbReference type="SUPFAM" id="SSF57756">
    <property type="entry name" value="Retrovirus zinc finger-like domains"/>
    <property type="match status" value="1"/>
</dbReference>
<evidence type="ECO:0000313" key="11">
    <source>
        <dbReference type="EMBL" id="GJS79521.1"/>
    </source>
</evidence>
<accession>A0ABQ4YPX7</accession>
<evidence type="ECO:0000256" key="7">
    <source>
        <dbReference type="ARBA" id="ARBA00022918"/>
    </source>
</evidence>
<keyword evidence="7 11" id="KW-0695">RNA-directed DNA polymerase</keyword>
<dbReference type="CDD" id="cd01647">
    <property type="entry name" value="RT_LTR"/>
    <property type="match status" value="1"/>
</dbReference>
<dbReference type="EMBL" id="BQNB010010604">
    <property type="protein sequence ID" value="GJS79521.1"/>
    <property type="molecule type" value="Genomic_DNA"/>
</dbReference>
<keyword evidence="8" id="KW-0479">Metal-binding</keyword>
<protein>
    <recommendedName>
        <fullName evidence="1">RNA-directed DNA polymerase</fullName>
        <ecNumber evidence="1">2.7.7.49</ecNumber>
    </recommendedName>
</protein>
<dbReference type="Gene3D" id="3.30.70.270">
    <property type="match status" value="2"/>
</dbReference>
<feature type="domain" description="Reverse transcriptase" evidence="10">
    <location>
        <begin position="482"/>
        <end position="672"/>
    </location>
</feature>
<feature type="domain" description="CCHC-type" evidence="9">
    <location>
        <begin position="280"/>
        <end position="295"/>
    </location>
</feature>
<dbReference type="PROSITE" id="PS50158">
    <property type="entry name" value="ZF_CCHC"/>
    <property type="match status" value="2"/>
</dbReference>
<dbReference type="Pfam" id="PF08284">
    <property type="entry name" value="RVP_2"/>
    <property type="match status" value="1"/>
</dbReference>
<dbReference type="SUPFAM" id="SSF56672">
    <property type="entry name" value="DNA/RNA polymerases"/>
    <property type="match status" value="1"/>
</dbReference>
<evidence type="ECO:0000259" key="9">
    <source>
        <dbReference type="PROSITE" id="PS50158"/>
    </source>
</evidence>
<evidence type="ECO:0000256" key="1">
    <source>
        <dbReference type="ARBA" id="ARBA00012493"/>
    </source>
</evidence>
<keyword evidence="6" id="KW-0378">Hydrolase</keyword>
<dbReference type="PANTHER" id="PTHR37984:SF5">
    <property type="entry name" value="PROTEIN NYNRIN-LIKE"/>
    <property type="match status" value="1"/>
</dbReference>
<feature type="domain" description="CCHC-type" evidence="9">
    <location>
        <begin position="245"/>
        <end position="259"/>
    </location>
</feature>
<dbReference type="PANTHER" id="PTHR37984">
    <property type="entry name" value="PROTEIN CBG26694"/>
    <property type="match status" value="1"/>
</dbReference>
<evidence type="ECO:0000256" key="6">
    <source>
        <dbReference type="ARBA" id="ARBA00022801"/>
    </source>
</evidence>
<dbReference type="InterPro" id="IPR050951">
    <property type="entry name" value="Retrovirus_Pol_polyprotein"/>
</dbReference>
<reference evidence="11" key="2">
    <citation type="submission" date="2022-01" db="EMBL/GenBank/DDBJ databases">
        <authorList>
            <person name="Yamashiro T."/>
            <person name="Shiraishi A."/>
            <person name="Satake H."/>
            <person name="Nakayama K."/>
        </authorList>
    </citation>
    <scope>NUCLEOTIDE SEQUENCE</scope>
</reference>
<dbReference type="Pfam" id="PF00098">
    <property type="entry name" value="zf-CCHC"/>
    <property type="match status" value="1"/>
</dbReference>
<dbReference type="InterPro" id="IPR043502">
    <property type="entry name" value="DNA/RNA_pol_sf"/>
</dbReference>
<evidence type="ECO:0000256" key="2">
    <source>
        <dbReference type="ARBA" id="ARBA00022679"/>
    </source>
</evidence>
<evidence type="ECO:0000313" key="12">
    <source>
        <dbReference type="Proteomes" id="UP001151760"/>
    </source>
</evidence>
<evidence type="ECO:0000259" key="10">
    <source>
        <dbReference type="PROSITE" id="PS50878"/>
    </source>
</evidence>
<dbReference type="InterPro" id="IPR043128">
    <property type="entry name" value="Rev_trsase/Diguanyl_cyclase"/>
</dbReference>
<dbReference type="SMART" id="SM00343">
    <property type="entry name" value="ZnF_C2HC"/>
    <property type="match status" value="2"/>
</dbReference>
<dbReference type="InterPro" id="IPR041373">
    <property type="entry name" value="RT_RNaseH"/>
</dbReference>
<dbReference type="EC" id="2.7.7.49" evidence="1"/>
<dbReference type="Pfam" id="PF17917">
    <property type="entry name" value="RT_RNaseH"/>
    <property type="match status" value="1"/>
</dbReference>
<dbReference type="Pfam" id="PF00078">
    <property type="entry name" value="RVT_1"/>
    <property type="match status" value="1"/>
</dbReference>
<gene>
    <name evidence="11" type="ORF">Tco_0729402</name>
</gene>
<dbReference type="Gene3D" id="2.40.70.10">
    <property type="entry name" value="Acid Proteases"/>
    <property type="match status" value="1"/>
</dbReference>
<dbReference type="Gene3D" id="4.10.60.10">
    <property type="entry name" value="Zinc finger, CCHC-type"/>
    <property type="match status" value="1"/>
</dbReference>
<proteinExistence type="predicted"/>
<dbReference type="CDD" id="cd09274">
    <property type="entry name" value="RNase_HI_RT_Ty3"/>
    <property type="match status" value="1"/>
</dbReference>
<keyword evidence="8" id="KW-0862">Zinc</keyword>
<keyword evidence="5" id="KW-0255">Endonuclease</keyword>
<evidence type="ECO:0000256" key="5">
    <source>
        <dbReference type="ARBA" id="ARBA00022759"/>
    </source>
</evidence>
<dbReference type="PROSITE" id="PS50878">
    <property type="entry name" value="RT_POL"/>
    <property type="match status" value="1"/>
</dbReference>
<dbReference type="SUPFAM" id="SSF50630">
    <property type="entry name" value="Acid proteases"/>
    <property type="match status" value="1"/>
</dbReference>
<keyword evidence="8" id="KW-0863">Zinc-finger</keyword>
<dbReference type="Proteomes" id="UP001151760">
    <property type="component" value="Unassembled WGS sequence"/>
</dbReference>
<comment type="caution">
    <text evidence="11">The sequence shown here is derived from an EMBL/GenBank/DDBJ whole genome shotgun (WGS) entry which is preliminary data.</text>
</comment>
<evidence type="ECO:0000256" key="3">
    <source>
        <dbReference type="ARBA" id="ARBA00022695"/>
    </source>
</evidence>
<dbReference type="GO" id="GO:0003964">
    <property type="term" value="F:RNA-directed DNA polymerase activity"/>
    <property type="evidence" value="ECO:0007669"/>
    <property type="project" value="UniProtKB-KW"/>
</dbReference>
<dbReference type="Gene3D" id="3.10.10.10">
    <property type="entry name" value="HIV Type 1 Reverse Transcriptase, subunit A, domain 1"/>
    <property type="match status" value="1"/>
</dbReference>
<keyword evidence="4" id="KW-0540">Nuclease</keyword>